<evidence type="ECO:0000256" key="7">
    <source>
        <dbReference type="HAMAP-Rule" id="MF_01109"/>
    </source>
</evidence>
<feature type="binding site" evidence="7">
    <location>
        <position position="292"/>
    </location>
    <ligand>
        <name>carbamoyl phosphate</name>
        <dbReference type="ChEBI" id="CHEBI:58228"/>
    </ligand>
</feature>
<keyword evidence="7" id="KW-0963">Cytoplasm</keyword>
<feature type="domain" description="Aspartate/ornithine carbamoyltransferase carbamoyl-P binding" evidence="10">
    <location>
        <begin position="3"/>
        <end position="142"/>
    </location>
</feature>
<dbReference type="GO" id="GO:0004585">
    <property type="term" value="F:ornithine carbamoyltransferase activity"/>
    <property type="evidence" value="ECO:0007669"/>
    <property type="project" value="UniProtKB-UniRule"/>
</dbReference>
<feature type="binding site" evidence="7">
    <location>
        <begin position="129"/>
        <end position="132"/>
    </location>
    <ligand>
        <name>carbamoyl phosphate</name>
        <dbReference type="ChEBI" id="CHEBI:58228"/>
    </ligand>
</feature>
<gene>
    <name evidence="11" type="ordered locus">Acear_1533</name>
</gene>
<dbReference type="InterPro" id="IPR006130">
    <property type="entry name" value="Asp/Orn_carbamoylTrfase"/>
</dbReference>
<dbReference type="eggNOG" id="COG0078">
    <property type="taxonomic scope" value="Bacteria"/>
</dbReference>
<keyword evidence="5 7" id="KW-0808">Transferase</keyword>
<dbReference type="InterPro" id="IPR024904">
    <property type="entry name" value="OTCase_ArgI"/>
</dbReference>
<dbReference type="InterPro" id="IPR002292">
    <property type="entry name" value="Orn/put_carbamltrans"/>
</dbReference>
<name>D9QR98_ACEAZ</name>
<evidence type="ECO:0000256" key="4">
    <source>
        <dbReference type="ARBA" id="ARBA00016634"/>
    </source>
</evidence>
<dbReference type="Pfam" id="PF00185">
    <property type="entry name" value="OTCace"/>
    <property type="match status" value="1"/>
</dbReference>
<dbReference type="PROSITE" id="PS00097">
    <property type="entry name" value="CARBAMOYLTRANSFERASE"/>
    <property type="match status" value="1"/>
</dbReference>
<comment type="catalytic activity">
    <reaction evidence="6 7">
        <text>carbamoyl phosphate + L-ornithine = L-citrulline + phosphate + H(+)</text>
        <dbReference type="Rhea" id="RHEA:19513"/>
        <dbReference type="ChEBI" id="CHEBI:15378"/>
        <dbReference type="ChEBI" id="CHEBI:43474"/>
        <dbReference type="ChEBI" id="CHEBI:46911"/>
        <dbReference type="ChEBI" id="CHEBI:57743"/>
        <dbReference type="ChEBI" id="CHEBI:58228"/>
        <dbReference type="EC" id="2.1.3.3"/>
    </reaction>
</comment>
<sequence length="313" mass="34398">MDHLLTISDLTDEEIKQIFSLTNKLKEQNKQGIDHPVLAGQTLGMIFQKSSTRTRVSFETGMFQLGGHGLFLSSDDIQLGRGETISDTAKTLSRYVNGIMIRTYDHSDVEELAAAGSIPVINGLTDLLHPCQVLADLYTIQEKLGSLQDKKLTYIGDGNNMSHSLLIGATKVGMDISLAVPNAYRPDEDIVATADKQAEESGSQIEILTDPLQAAENADAVYTDVWASMGDEDEAEERMKAFKDYQVNEEVMNAAQNKAVFLHCLPAYRGKEVTAGVIDGPQSVVFDEAENRMHVQKAIMVELMADQAKKEDL</sequence>
<protein>
    <recommendedName>
        <fullName evidence="4 8">Ornithine carbamoyltransferase</fullName>
        <ecNumber evidence="3 8">2.1.3.3</ecNumber>
    </recommendedName>
</protein>
<dbReference type="InterPro" id="IPR006132">
    <property type="entry name" value="Asp/Orn_carbamoyltranf_P-bd"/>
</dbReference>
<dbReference type="HAMAP" id="MF_01109">
    <property type="entry name" value="OTCase"/>
    <property type="match status" value="1"/>
</dbReference>
<dbReference type="HOGENOM" id="CLU_043846_3_2_9"/>
<proteinExistence type="inferred from homology"/>
<organism evidence="11 12">
    <name type="scientific">Acetohalobium arabaticum (strain ATCC 49924 / DSM 5501 / Z-7288)</name>
    <dbReference type="NCBI Taxonomy" id="574087"/>
    <lineage>
        <taxon>Bacteria</taxon>
        <taxon>Bacillati</taxon>
        <taxon>Bacillota</taxon>
        <taxon>Clostridia</taxon>
        <taxon>Halanaerobiales</taxon>
        <taxon>Halobacteroidaceae</taxon>
        <taxon>Acetohalobium</taxon>
    </lineage>
</organism>
<dbReference type="EMBL" id="CP002105">
    <property type="protein sequence ID" value="ADL13039.1"/>
    <property type="molecule type" value="Genomic_DNA"/>
</dbReference>
<dbReference type="RefSeq" id="WP_013278484.1">
    <property type="nucleotide sequence ID" value="NC_014378.1"/>
</dbReference>
<evidence type="ECO:0000259" key="10">
    <source>
        <dbReference type="Pfam" id="PF02729"/>
    </source>
</evidence>
<feature type="binding site" evidence="7">
    <location>
        <position position="78"/>
    </location>
    <ligand>
        <name>carbamoyl phosphate</name>
        <dbReference type="ChEBI" id="CHEBI:58228"/>
    </ligand>
</feature>
<evidence type="ECO:0000256" key="8">
    <source>
        <dbReference type="NCBIfam" id="TIGR00658"/>
    </source>
</evidence>
<dbReference type="SUPFAM" id="SSF53671">
    <property type="entry name" value="Aspartate/ornithine carbamoyltransferase"/>
    <property type="match status" value="1"/>
</dbReference>
<evidence type="ECO:0000256" key="2">
    <source>
        <dbReference type="ARBA" id="ARBA00007805"/>
    </source>
</evidence>
<evidence type="ECO:0000313" key="11">
    <source>
        <dbReference type="EMBL" id="ADL13039.1"/>
    </source>
</evidence>
<feature type="binding site" evidence="7">
    <location>
        <position position="224"/>
    </location>
    <ligand>
        <name>L-ornithine</name>
        <dbReference type="ChEBI" id="CHEBI:46911"/>
    </ligand>
</feature>
<dbReference type="InterPro" id="IPR036901">
    <property type="entry name" value="Asp/Orn_carbamoylTrfase_sf"/>
</dbReference>
<dbReference type="NCBIfam" id="NF001986">
    <property type="entry name" value="PRK00779.1"/>
    <property type="match status" value="1"/>
</dbReference>
<feature type="binding site" evidence="7">
    <location>
        <begin position="51"/>
        <end position="54"/>
    </location>
    <ligand>
        <name>carbamoyl phosphate</name>
        <dbReference type="ChEBI" id="CHEBI:58228"/>
    </ligand>
</feature>
<comment type="similarity">
    <text evidence="2 7">Belongs to the aspartate/ornithine carbamoyltransferase superfamily. OTCase family.</text>
</comment>
<feature type="binding site" evidence="7">
    <location>
        <begin position="228"/>
        <end position="229"/>
    </location>
    <ligand>
        <name>L-ornithine</name>
        <dbReference type="ChEBI" id="CHEBI:46911"/>
    </ligand>
</feature>
<dbReference type="PRINTS" id="PR00100">
    <property type="entry name" value="AOTCASE"/>
</dbReference>
<feature type="binding site" evidence="7">
    <location>
        <position position="102"/>
    </location>
    <ligand>
        <name>carbamoyl phosphate</name>
        <dbReference type="ChEBI" id="CHEBI:58228"/>
    </ligand>
</feature>
<dbReference type="FunFam" id="3.40.50.1370:FF:000008">
    <property type="entry name" value="Ornithine carbamoyltransferase"/>
    <property type="match status" value="1"/>
</dbReference>
<dbReference type="PANTHER" id="PTHR45753">
    <property type="entry name" value="ORNITHINE CARBAMOYLTRANSFERASE, MITOCHONDRIAL"/>
    <property type="match status" value="1"/>
</dbReference>
<dbReference type="KEGG" id="aar:Acear_1533"/>
<evidence type="ECO:0000313" key="12">
    <source>
        <dbReference type="Proteomes" id="UP000001661"/>
    </source>
</evidence>
<dbReference type="AlphaFoldDB" id="D9QR98"/>
<keyword evidence="12" id="KW-1185">Reference proteome</keyword>
<dbReference type="GO" id="GO:0019240">
    <property type="term" value="P:citrulline biosynthetic process"/>
    <property type="evidence" value="ECO:0007669"/>
    <property type="project" value="TreeGrafter"/>
</dbReference>
<evidence type="ECO:0000256" key="6">
    <source>
        <dbReference type="ARBA" id="ARBA00048772"/>
    </source>
</evidence>
<comment type="pathway">
    <text evidence="1">Amino-acid biosynthesis; L-arginine biosynthesis; L-arginine from L-ornithine and carbamoyl phosphate: step 1/3.</text>
</comment>
<dbReference type="PANTHER" id="PTHR45753:SF3">
    <property type="entry name" value="ORNITHINE TRANSCARBAMYLASE, MITOCHONDRIAL"/>
    <property type="match status" value="1"/>
</dbReference>
<feature type="binding site" evidence="7">
    <location>
        <begin position="264"/>
        <end position="265"/>
    </location>
    <ligand>
        <name>carbamoyl phosphate</name>
        <dbReference type="ChEBI" id="CHEBI:58228"/>
    </ligand>
</feature>
<reference evidence="11 12" key="1">
    <citation type="journal article" date="2010" name="Stand. Genomic Sci.">
        <title>Complete genome sequence of Acetohalobium arabaticum type strain (Z-7288).</title>
        <authorList>
            <person name="Sikorski J."/>
            <person name="Lapidus A."/>
            <person name="Chertkov O."/>
            <person name="Lucas S."/>
            <person name="Copeland A."/>
            <person name="Glavina Del Rio T."/>
            <person name="Nolan M."/>
            <person name="Tice H."/>
            <person name="Cheng J.F."/>
            <person name="Han C."/>
            <person name="Brambilla E."/>
            <person name="Pitluck S."/>
            <person name="Liolios K."/>
            <person name="Ivanova N."/>
            <person name="Mavromatis K."/>
            <person name="Mikhailova N."/>
            <person name="Pati A."/>
            <person name="Bruce D."/>
            <person name="Detter C."/>
            <person name="Tapia R."/>
            <person name="Goodwin L."/>
            <person name="Chen A."/>
            <person name="Palaniappan K."/>
            <person name="Land M."/>
            <person name="Hauser L."/>
            <person name="Chang Y.J."/>
            <person name="Jeffries C.D."/>
            <person name="Rohde M."/>
            <person name="Goker M."/>
            <person name="Spring S."/>
            <person name="Woyke T."/>
            <person name="Bristow J."/>
            <person name="Eisen J.A."/>
            <person name="Markowitz V."/>
            <person name="Hugenholtz P."/>
            <person name="Kyrpides N.C."/>
            <person name="Klenk H.P."/>
        </authorList>
    </citation>
    <scope>NUCLEOTIDE SEQUENCE [LARGE SCALE GENOMIC DNA]</scope>
    <source>
        <strain evidence="12">ATCC 49924 / DSM 5501 / Z-7288</strain>
    </source>
</reference>
<dbReference type="InterPro" id="IPR006131">
    <property type="entry name" value="Asp_carbamoyltransf_Asp/Orn-bd"/>
</dbReference>
<comment type="subcellular location">
    <subcellularLocation>
        <location evidence="7">Cytoplasm</location>
    </subcellularLocation>
</comment>
<accession>D9QR98</accession>
<evidence type="ECO:0000256" key="5">
    <source>
        <dbReference type="ARBA" id="ARBA00022679"/>
    </source>
</evidence>
<dbReference type="OrthoDB" id="9802587at2"/>
<dbReference type="Pfam" id="PF02729">
    <property type="entry name" value="OTCace_N"/>
    <property type="match status" value="1"/>
</dbReference>
<evidence type="ECO:0000259" key="9">
    <source>
        <dbReference type="Pfam" id="PF00185"/>
    </source>
</evidence>
<evidence type="ECO:0000256" key="1">
    <source>
        <dbReference type="ARBA" id="ARBA00004975"/>
    </source>
</evidence>
<dbReference type="GO" id="GO:0016597">
    <property type="term" value="F:amino acid binding"/>
    <property type="evidence" value="ECO:0007669"/>
    <property type="project" value="InterPro"/>
</dbReference>
<evidence type="ECO:0000256" key="3">
    <source>
        <dbReference type="ARBA" id="ARBA00013007"/>
    </source>
</evidence>
<dbReference type="Gene3D" id="3.40.50.1370">
    <property type="entry name" value="Aspartate/ornithine carbamoyltransferase"/>
    <property type="match status" value="2"/>
</dbReference>
<feature type="binding site" evidence="7">
    <location>
        <position position="160"/>
    </location>
    <ligand>
        <name>L-ornithine</name>
        <dbReference type="ChEBI" id="CHEBI:46911"/>
    </ligand>
</feature>
<dbReference type="PRINTS" id="PR00102">
    <property type="entry name" value="OTCASE"/>
</dbReference>
<dbReference type="NCBIfam" id="TIGR00658">
    <property type="entry name" value="orni_carb_tr"/>
    <property type="match status" value="1"/>
</dbReference>
<dbReference type="EC" id="2.1.3.3" evidence="3 8"/>
<dbReference type="STRING" id="574087.Acear_1533"/>
<dbReference type="GO" id="GO:0042450">
    <property type="term" value="P:L-arginine biosynthetic process via ornithine"/>
    <property type="evidence" value="ECO:0007669"/>
    <property type="project" value="UniProtKB-UniRule"/>
</dbReference>
<dbReference type="Proteomes" id="UP000001661">
    <property type="component" value="Chromosome"/>
</dbReference>
<feature type="domain" description="Aspartate/ornithine carbamoyltransferase Asp/Orn-binding" evidence="9">
    <location>
        <begin position="149"/>
        <end position="301"/>
    </location>
</feature>
<dbReference type="GO" id="GO:0005737">
    <property type="term" value="C:cytoplasm"/>
    <property type="evidence" value="ECO:0007669"/>
    <property type="project" value="UniProtKB-SubCell"/>
</dbReference>